<feature type="transmembrane region" description="Helical" evidence="1">
    <location>
        <begin position="455"/>
        <end position="483"/>
    </location>
</feature>
<keyword evidence="1" id="KW-1133">Transmembrane helix</keyword>
<evidence type="ECO:0000313" key="4">
    <source>
        <dbReference type="Proteomes" id="UP000248817"/>
    </source>
</evidence>
<proteinExistence type="predicted"/>
<reference evidence="3 4" key="1">
    <citation type="submission" date="2018-02" db="EMBL/GenBank/DDBJ databases">
        <title>The genomes of Aspergillus section Nigri reveals drivers in fungal speciation.</title>
        <authorList>
            <consortium name="DOE Joint Genome Institute"/>
            <person name="Vesth T.C."/>
            <person name="Nybo J."/>
            <person name="Theobald S."/>
            <person name="Brandl J."/>
            <person name="Frisvad J.C."/>
            <person name="Nielsen K.F."/>
            <person name="Lyhne E.K."/>
            <person name="Kogle M.E."/>
            <person name="Kuo A."/>
            <person name="Riley R."/>
            <person name="Clum A."/>
            <person name="Nolan M."/>
            <person name="Lipzen A."/>
            <person name="Salamov A."/>
            <person name="Henrissat B."/>
            <person name="Wiebenga A."/>
            <person name="De vries R.P."/>
            <person name="Grigoriev I.V."/>
            <person name="Mortensen U.H."/>
            <person name="Andersen M.R."/>
            <person name="Baker S.E."/>
        </authorList>
    </citation>
    <scope>NUCLEOTIDE SEQUENCE [LARGE SCALE GENOMIC DNA]</scope>
    <source>
        <strain evidence="3 4">CBS 114.80</strain>
    </source>
</reference>
<keyword evidence="2" id="KW-0732">Signal</keyword>
<sequence length="511" mass="57392">MLFLILSLFCTYTHALTKFDTNCTLPAETVNYVSAPNTRGTLSILWANILTIILCTWTVQHPDIPTPRENFELGFNGSIKCWWHKYQRQLGWFVVTIIAPEVLLAKHGYDLWRAKRDLHKLQKRARKDGVEWTITHSLFANMGGFVMRVNSASSGRRPIGMHLTRPSEPAPILHELSTNEDDLPHPPPISPRQAIVRASRLSLDSDSRITRVPPPARLGHCYFLKCSDILQLLAAKVLLQLPDITEKELQDRSKADWLLRSITVLQILWMIIQIAVRGVTRLAVTPLEIGVAAFACCAVMTYVLSWNKPKGVQVPITILEFGGGGEQAFKALESRELAPMMDLNQLTRISPSEIVSLVSSLFEIESMPFVGVVHMSVSRIVGMPALLGVLLGGSLFGGIHLIAWRFPFPSDTEQFLWRFAAVYCTAAPLSVFVPDLLIHLFALLIFYCRRLGRAGVIWAVMLIAFPSLTFILVFLYCLARSYLLVEMFRTLAYQPPGAYIGTWTVNIPYFG</sequence>
<dbReference type="PANTHER" id="PTHR35043">
    <property type="entry name" value="TRANSCRIPTION FACTOR DOMAIN-CONTAINING PROTEIN"/>
    <property type="match status" value="1"/>
</dbReference>
<keyword evidence="4" id="KW-1185">Reference proteome</keyword>
<evidence type="ECO:0000256" key="1">
    <source>
        <dbReference type="SAM" id="Phobius"/>
    </source>
</evidence>
<dbReference type="AlphaFoldDB" id="A0A2V5IPX2"/>
<keyword evidence="1" id="KW-0812">Transmembrane</keyword>
<name>A0A2V5IPX2_9EURO</name>
<organism evidence="3 4">
    <name type="scientific">Aspergillus indologenus CBS 114.80</name>
    <dbReference type="NCBI Taxonomy" id="1450541"/>
    <lineage>
        <taxon>Eukaryota</taxon>
        <taxon>Fungi</taxon>
        <taxon>Dikarya</taxon>
        <taxon>Ascomycota</taxon>
        <taxon>Pezizomycotina</taxon>
        <taxon>Eurotiomycetes</taxon>
        <taxon>Eurotiomycetidae</taxon>
        <taxon>Eurotiales</taxon>
        <taxon>Aspergillaceae</taxon>
        <taxon>Aspergillus</taxon>
        <taxon>Aspergillus subgen. Circumdati</taxon>
    </lineage>
</organism>
<evidence type="ECO:0000313" key="3">
    <source>
        <dbReference type="EMBL" id="PYI36123.1"/>
    </source>
</evidence>
<protein>
    <submittedName>
        <fullName evidence="3">Uncharacterized protein</fullName>
    </submittedName>
</protein>
<feature type="chain" id="PRO_5015858318" evidence="2">
    <location>
        <begin position="16"/>
        <end position="511"/>
    </location>
</feature>
<feature type="signal peptide" evidence="2">
    <location>
        <begin position="1"/>
        <end position="15"/>
    </location>
</feature>
<dbReference type="Proteomes" id="UP000248817">
    <property type="component" value="Unassembled WGS sequence"/>
</dbReference>
<keyword evidence="1" id="KW-0472">Membrane</keyword>
<evidence type="ECO:0000256" key="2">
    <source>
        <dbReference type="SAM" id="SignalP"/>
    </source>
</evidence>
<accession>A0A2V5IPX2</accession>
<dbReference type="EMBL" id="KZ825466">
    <property type="protein sequence ID" value="PYI36123.1"/>
    <property type="molecule type" value="Genomic_DNA"/>
</dbReference>
<feature type="transmembrane region" description="Helical" evidence="1">
    <location>
        <begin position="385"/>
        <end position="403"/>
    </location>
</feature>
<gene>
    <name evidence="3" type="ORF">BP00DRAFT_474770</name>
</gene>
<dbReference type="PANTHER" id="PTHR35043:SF7">
    <property type="entry name" value="TRANSCRIPTION FACTOR DOMAIN-CONTAINING PROTEIN"/>
    <property type="match status" value="1"/>
</dbReference>
<feature type="transmembrane region" description="Helical" evidence="1">
    <location>
        <begin position="415"/>
        <end position="448"/>
    </location>
</feature>
<feature type="transmembrane region" description="Helical" evidence="1">
    <location>
        <begin position="282"/>
        <end position="304"/>
    </location>
</feature>